<name>A0A378WN96_9NOCA</name>
<dbReference type="EMBL" id="UGRU01000001">
    <property type="protein sequence ID" value="SUA42780.1"/>
    <property type="molecule type" value="Genomic_DNA"/>
</dbReference>
<dbReference type="RefSeq" id="WP_062963124.1">
    <property type="nucleotide sequence ID" value="NZ_JAJFOE010000001.1"/>
</dbReference>
<gene>
    <name evidence="2" type="ORF">NCTC13184_02139</name>
</gene>
<dbReference type="PANTHER" id="PTHR33744:SF1">
    <property type="entry name" value="DNA-BINDING TRANSCRIPTIONAL ACTIVATOR ADER"/>
    <property type="match status" value="1"/>
</dbReference>
<dbReference type="InterPro" id="IPR025736">
    <property type="entry name" value="PucR_C-HTH_dom"/>
</dbReference>
<evidence type="ECO:0000313" key="3">
    <source>
        <dbReference type="Proteomes" id="UP000255082"/>
    </source>
</evidence>
<evidence type="ECO:0000259" key="1">
    <source>
        <dbReference type="Pfam" id="PF13556"/>
    </source>
</evidence>
<dbReference type="PANTHER" id="PTHR33744">
    <property type="entry name" value="CARBOHYDRATE DIACID REGULATOR"/>
    <property type="match status" value="1"/>
</dbReference>
<evidence type="ECO:0000313" key="2">
    <source>
        <dbReference type="EMBL" id="SUA42780.1"/>
    </source>
</evidence>
<feature type="domain" description="PucR C-terminal helix-turn-helix" evidence="1">
    <location>
        <begin position="317"/>
        <end position="373"/>
    </location>
</feature>
<dbReference type="InterPro" id="IPR051448">
    <property type="entry name" value="CdaR-like_regulators"/>
</dbReference>
<dbReference type="Proteomes" id="UP000255082">
    <property type="component" value="Unassembled WGS sequence"/>
</dbReference>
<dbReference type="Pfam" id="PF13556">
    <property type="entry name" value="HTH_30"/>
    <property type="match status" value="1"/>
</dbReference>
<proteinExistence type="predicted"/>
<protein>
    <submittedName>
        <fullName evidence="2">Carbohydrate diacid transcriptional activator CdaR</fullName>
    </submittedName>
</protein>
<dbReference type="Gene3D" id="1.10.10.2840">
    <property type="entry name" value="PucR C-terminal helix-turn-helix domain"/>
    <property type="match status" value="1"/>
</dbReference>
<sequence length="378" mass="40867">MTDLPDSVARVHRELVRAAIAAQGTRGIAERVVGTVGGWVLVLDGAGALLASIPDGARTHLALIQSELPRFATQSRATTMSLSIPGESVSIRPIGVQGRIRGFFATGRATPLNPIERSLVDTATYLLAEDLHHNDELRRAARNNSLAVLRLLLDGHAEMARSTSQILRVPVPVGPVRAALLGVPRRHARELLETAEEDQALRRIETVIAELRPGRVGIVLPTAEGDVRTLEAILRRVPHGRGAVSEPVGAQELPTAWSRVTGVFEAAPDQPGKLYMARDVSEAGLLRHLTGPDARAWAEATLAPITALDEGSKVDFAQTLRTFLAHNGQADASANMLGIHRHTLRYRMTRIADALARDLDDPTVRAELWFALQLHPGQ</sequence>
<organism evidence="2 3">
    <name type="scientific">Nocardia africana</name>
    <dbReference type="NCBI Taxonomy" id="134964"/>
    <lineage>
        <taxon>Bacteria</taxon>
        <taxon>Bacillati</taxon>
        <taxon>Actinomycetota</taxon>
        <taxon>Actinomycetes</taxon>
        <taxon>Mycobacteriales</taxon>
        <taxon>Nocardiaceae</taxon>
        <taxon>Nocardia</taxon>
    </lineage>
</organism>
<reference evidence="2 3" key="1">
    <citation type="submission" date="2018-06" db="EMBL/GenBank/DDBJ databases">
        <authorList>
            <consortium name="Pathogen Informatics"/>
            <person name="Doyle S."/>
        </authorList>
    </citation>
    <scope>NUCLEOTIDE SEQUENCE [LARGE SCALE GENOMIC DNA]</scope>
    <source>
        <strain evidence="2 3">NCTC13184</strain>
    </source>
</reference>
<dbReference type="OrthoDB" id="8450798at2"/>
<accession>A0A378WN96</accession>
<dbReference type="InterPro" id="IPR042070">
    <property type="entry name" value="PucR_C-HTH_sf"/>
</dbReference>
<dbReference type="AlphaFoldDB" id="A0A378WN96"/>